<keyword evidence="3" id="KW-1185">Reference proteome</keyword>
<evidence type="ECO:0000313" key="4">
    <source>
        <dbReference type="RefSeq" id="XP_031552336.1"/>
    </source>
</evidence>
<evidence type="ECO:0000313" key="3">
    <source>
        <dbReference type="Proteomes" id="UP000515163"/>
    </source>
</evidence>
<proteinExistence type="predicted"/>
<feature type="transmembrane region" description="Helical" evidence="2">
    <location>
        <begin position="6"/>
        <end position="33"/>
    </location>
</feature>
<sequence>MSSVKIPKWIGPTLCPVVFILLIAAVCFYYCYWKPRREKNKEKKEAENKQVKEKMISPSLSRQSPGSGGKNTPHVHEEMTYECGYYDCEPYTTYEPYCMDYCPLPRSGLSYCVQYDRPKFVYCPTSYHAKSRDTAVQSKCKGTDKIRKCSRVRCPREECIKCPNLPMITEGNSTLSLCDEKEEEEHKEPFTTNVVGTGLIIKDSENEQMVVEGRENLDVKTASVSGQEENTSNCCRDSGFEDHLLP</sequence>
<dbReference type="Proteomes" id="UP000515163">
    <property type="component" value="Unplaced"/>
</dbReference>
<dbReference type="GeneID" id="116289530"/>
<keyword evidence="2" id="KW-0472">Membrane</keyword>
<evidence type="ECO:0000256" key="2">
    <source>
        <dbReference type="SAM" id="Phobius"/>
    </source>
</evidence>
<feature type="compositionally biased region" description="Polar residues" evidence="1">
    <location>
        <begin position="222"/>
        <end position="235"/>
    </location>
</feature>
<dbReference type="AlphaFoldDB" id="A0A6P8H9W4"/>
<feature type="region of interest" description="Disordered" evidence="1">
    <location>
        <begin position="42"/>
        <end position="72"/>
    </location>
</feature>
<protein>
    <submittedName>
        <fullName evidence="4">Uncharacterized protein LOC116289530</fullName>
    </submittedName>
</protein>
<dbReference type="OrthoDB" id="10284818at2759"/>
<dbReference type="RefSeq" id="XP_031552336.1">
    <property type="nucleotide sequence ID" value="XM_031696476.1"/>
</dbReference>
<gene>
    <name evidence="4" type="primary">LOC116289530</name>
</gene>
<dbReference type="KEGG" id="aten:116289530"/>
<accession>A0A6P8H9W4</accession>
<reference evidence="4" key="1">
    <citation type="submission" date="2025-08" db="UniProtKB">
        <authorList>
            <consortium name="RefSeq"/>
        </authorList>
    </citation>
    <scope>IDENTIFICATION</scope>
    <source>
        <tissue evidence="4">Tentacle</tissue>
    </source>
</reference>
<organism evidence="3 4">
    <name type="scientific">Actinia tenebrosa</name>
    <name type="common">Australian red waratah sea anemone</name>
    <dbReference type="NCBI Taxonomy" id="6105"/>
    <lineage>
        <taxon>Eukaryota</taxon>
        <taxon>Metazoa</taxon>
        <taxon>Cnidaria</taxon>
        <taxon>Anthozoa</taxon>
        <taxon>Hexacorallia</taxon>
        <taxon>Actiniaria</taxon>
        <taxon>Actiniidae</taxon>
        <taxon>Actinia</taxon>
    </lineage>
</organism>
<dbReference type="InParanoid" id="A0A6P8H9W4"/>
<name>A0A6P8H9W4_ACTTE</name>
<feature type="region of interest" description="Disordered" evidence="1">
    <location>
        <begin position="221"/>
        <end position="246"/>
    </location>
</feature>
<evidence type="ECO:0000256" key="1">
    <source>
        <dbReference type="SAM" id="MobiDB-lite"/>
    </source>
</evidence>
<keyword evidence="2" id="KW-0812">Transmembrane</keyword>
<feature type="compositionally biased region" description="Basic and acidic residues" evidence="1">
    <location>
        <begin position="42"/>
        <end position="55"/>
    </location>
</feature>
<keyword evidence="2" id="KW-1133">Transmembrane helix</keyword>